<protein>
    <submittedName>
        <fullName evidence="1">Uncharacterized protein</fullName>
    </submittedName>
</protein>
<sequence>MDRAIVEKHLQQAREHVALGRQHVARQREIVAELTTRGADLAEAIRLLANFEESQAMHLAHLDRLQGELSEWDEKHQASGPAGASTS</sequence>
<dbReference type="EMBL" id="JABTXI010000013">
    <property type="protein sequence ID" value="MBY3593559.1"/>
    <property type="molecule type" value="Genomic_DNA"/>
</dbReference>
<keyword evidence="2" id="KW-1185">Reference proteome</keyword>
<dbReference type="RefSeq" id="WP_064710100.1">
    <property type="nucleotide sequence ID" value="NZ_CP071624.1"/>
</dbReference>
<evidence type="ECO:0000313" key="2">
    <source>
        <dbReference type="Proteomes" id="UP000720124"/>
    </source>
</evidence>
<accession>A0ABS7LQY1</accession>
<organism evidence="1 2">
    <name type="scientific">Rhizobium bangladeshense</name>
    <dbReference type="NCBI Taxonomy" id="1138189"/>
    <lineage>
        <taxon>Bacteria</taxon>
        <taxon>Pseudomonadati</taxon>
        <taxon>Pseudomonadota</taxon>
        <taxon>Alphaproteobacteria</taxon>
        <taxon>Hyphomicrobiales</taxon>
        <taxon>Rhizobiaceae</taxon>
        <taxon>Rhizobium/Agrobacterium group</taxon>
        <taxon>Rhizobium</taxon>
    </lineage>
</organism>
<comment type="caution">
    <text evidence="1">The sequence shown here is derived from an EMBL/GenBank/DDBJ whole genome shotgun (WGS) entry which is preliminary data.</text>
</comment>
<name>A0ABS7LQY1_9HYPH</name>
<reference evidence="1 2" key="1">
    <citation type="submission" date="2020-06" db="EMBL/GenBank/DDBJ databases">
        <title>Global-level population genomics: horizontal gene transfer, symbiosis and evolution in Rhizobia.</title>
        <authorList>
            <person name="Gai Y."/>
        </authorList>
    </citation>
    <scope>NUCLEOTIDE SEQUENCE [LARGE SCALE GENOMIC DNA]</scope>
    <source>
        <strain evidence="1 2">PLR6_1b</strain>
    </source>
</reference>
<proteinExistence type="predicted"/>
<dbReference type="Proteomes" id="UP000720124">
    <property type="component" value="Unassembled WGS sequence"/>
</dbReference>
<evidence type="ECO:0000313" key="1">
    <source>
        <dbReference type="EMBL" id="MBY3593559.1"/>
    </source>
</evidence>
<gene>
    <name evidence="1" type="ORF">HJA87_27270</name>
</gene>